<accession>A0A0B0PC05</accession>
<reference evidence="2" key="1">
    <citation type="submission" date="2014-09" db="EMBL/GenBank/DDBJ databases">
        <authorList>
            <person name="Mudge J."/>
            <person name="Ramaraj T."/>
            <person name="Lindquist I.E."/>
            <person name="Bharti A.K."/>
            <person name="Sundararajan A."/>
            <person name="Cameron C.T."/>
            <person name="Woodward J.E."/>
            <person name="May G.D."/>
            <person name="Brubaker C."/>
            <person name="Broadhvest J."/>
            <person name="Wilkins T.A."/>
        </authorList>
    </citation>
    <scope>NUCLEOTIDE SEQUENCE</scope>
    <source>
        <strain evidence="2">cv. AKA8401</strain>
    </source>
</reference>
<dbReference type="EMBL" id="KN421491">
    <property type="protein sequence ID" value="KHG22357.1"/>
    <property type="molecule type" value="Genomic_DNA"/>
</dbReference>
<keyword evidence="2" id="KW-1185">Reference proteome</keyword>
<name>A0A0B0PC05_GOSAR</name>
<organism evidence="1 2">
    <name type="scientific">Gossypium arboreum</name>
    <name type="common">Tree cotton</name>
    <name type="synonym">Gossypium nanking</name>
    <dbReference type="NCBI Taxonomy" id="29729"/>
    <lineage>
        <taxon>Eukaryota</taxon>
        <taxon>Viridiplantae</taxon>
        <taxon>Streptophyta</taxon>
        <taxon>Embryophyta</taxon>
        <taxon>Tracheophyta</taxon>
        <taxon>Spermatophyta</taxon>
        <taxon>Magnoliopsida</taxon>
        <taxon>eudicotyledons</taxon>
        <taxon>Gunneridae</taxon>
        <taxon>Pentapetalae</taxon>
        <taxon>rosids</taxon>
        <taxon>malvids</taxon>
        <taxon>Malvales</taxon>
        <taxon>Malvaceae</taxon>
        <taxon>Malvoideae</taxon>
        <taxon>Gossypium</taxon>
    </lineage>
</organism>
<protein>
    <submittedName>
        <fullName evidence="1">Uncharacterized protein</fullName>
    </submittedName>
</protein>
<dbReference type="Proteomes" id="UP000032142">
    <property type="component" value="Unassembled WGS sequence"/>
</dbReference>
<sequence>MIKSTQRIRKFK</sequence>
<evidence type="ECO:0000313" key="2">
    <source>
        <dbReference type="Proteomes" id="UP000032142"/>
    </source>
</evidence>
<gene>
    <name evidence="1" type="ORF">F383_27212</name>
</gene>
<proteinExistence type="predicted"/>
<evidence type="ECO:0000313" key="1">
    <source>
        <dbReference type="EMBL" id="KHG22357.1"/>
    </source>
</evidence>